<proteinExistence type="inferred from homology"/>
<evidence type="ECO:0000256" key="1">
    <source>
        <dbReference type="ARBA" id="ARBA00001936"/>
    </source>
</evidence>
<protein>
    <recommendedName>
        <fullName evidence="4">phosphoenolpyruvate carboxykinase (ATP)</fullName>
        <ecNumber evidence="4">4.1.1.49</ecNumber>
    </recommendedName>
</protein>
<dbReference type="AlphaFoldDB" id="A0A644WXI2"/>
<keyword evidence="5" id="KW-0312">Gluconeogenesis</keyword>
<keyword evidence="10" id="KW-0067">ATP-binding</keyword>
<evidence type="ECO:0000256" key="10">
    <source>
        <dbReference type="ARBA" id="ARBA00022840"/>
    </source>
</evidence>
<comment type="pathway">
    <text evidence="2">Carbohydrate biosynthesis; gluconeogenesis.</text>
</comment>
<dbReference type="SUPFAM" id="SSF68923">
    <property type="entry name" value="PEP carboxykinase N-terminal domain"/>
    <property type="match status" value="1"/>
</dbReference>
<evidence type="ECO:0000256" key="7">
    <source>
        <dbReference type="ARBA" id="ARBA00022723"/>
    </source>
</evidence>
<sequence>MEKLLPKIKEELAGYGIEPGGELFYNLSYDELFKHETDSKLEGFERGFVTNLGAVNVDTGVFTGRSPKDKYIVHESESADNIWWAGEGRKGSDNKPITESVWNDLLETSRKQLTGKKLYVMDAYLGANEDTRLKIRVVTEVAWAAHFVKNMFIRPVESELEQFTPDFVMLHACKTVNPDWEKHKLNSDVYVAFNIKDRMAVVGGTWYGGEIKKGFFSIMNYFLPLNGMASMHCSANMGKNGDTAIFFGLSGTGKTTLSADPERYLIGDDEHGWDDDGIFNFEGGCYAKCINLSKEKEPDIYEAIKRDALLENVVYDANSGEINFSDQSKTENTRVSYPIYHIRNIVTPVSRGTHPKKVIFLTADAFGVLPPVAKLTRDQAMYYFMSGFTSKLAGTERGVKEPTPTFSACFGAAFLMLHPALYAQELAKKMDLHGATAYLVNTGWIEGPYGTGRRIDLPVTRKIIDAILDGSIDEAPMEEMPFFGLQIPKQLGDIDTKILNPRNAWKYPTQYDKQAQDLADKFIENFQHFTDIEEGKRLVAAGPQNAMMKQYYEYYKVKIEKQERNHQKELQRLKDQIYILQNAFSEYISFNSINSTYKKRELKRHLPVNIFIDTDDQSNIEKVHEALVEVIEASGFTFYNPNKKPEKASERMGISKEPMTMKQVHERIDDIYRMLIGNSDKNVELGKAILRFKLESSHARNIILKSGSLLVVKTTSADGEPEFHVAKLPISALIHLDKHPHLLQDPEEIIHEMNTFSL</sequence>
<keyword evidence="7" id="KW-0479">Metal-binding</keyword>
<comment type="caution">
    <text evidence="15">The sequence shown here is derived from an EMBL/GenBank/DDBJ whole genome shotgun (WGS) entry which is preliminary data.</text>
</comment>
<dbReference type="NCBIfam" id="NF006820">
    <property type="entry name" value="PRK09344.1-2"/>
    <property type="match status" value="1"/>
</dbReference>
<keyword evidence="14" id="KW-0175">Coiled coil</keyword>
<dbReference type="PANTHER" id="PTHR30031">
    <property type="entry name" value="PHOSPHOENOLPYRUVATE CARBOXYKINASE ATP"/>
    <property type="match status" value="1"/>
</dbReference>
<organism evidence="15">
    <name type="scientific">bioreactor metagenome</name>
    <dbReference type="NCBI Taxonomy" id="1076179"/>
    <lineage>
        <taxon>unclassified sequences</taxon>
        <taxon>metagenomes</taxon>
        <taxon>ecological metagenomes</taxon>
    </lineage>
</organism>
<dbReference type="CDD" id="cd00484">
    <property type="entry name" value="PEPCK_ATP"/>
    <property type="match status" value="1"/>
</dbReference>
<dbReference type="GO" id="GO:0005829">
    <property type="term" value="C:cytosol"/>
    <property type="evidence" value="ECO:0007669"/>
    <property type="project" value="TreeGrafter"/>
</dbReference>
<evidence type="ECO:0000256" key="2">
    <source>
        <dbReference type="ARBA" id="ARBA00004742"/>
    </source>
</evidence>
<dbReference type="GO" id="GO:0004612">
    <property type="term" value="F:phosphoenolpyruvate carboxykinase (ATP) activity"/>
    <property type="evidence" value="ECO:0007669"/>
    <property type="project" value="UniProtKB-EC"/>
</dbReference>
<evidence type="ECO:0000256" key="4">
    <source>
        <dbReference type="ARBA" id="ARBA00012363"/>
    </source>
</evidence>
<keyword evidence="12" id="KW-0456">Lyase</keyword>
<reference evidence="15" key="1">
    <citation type="submission" date="2019-08" db="EMBL/GenBank/DDBJ databases">
        <authorList>
            <person name="Kucharzyk K."/>
            <person name="Murdoch R.W."/>
            <person name="Higgins S."/>
            <person name="Loffler F."/>
        </authorList>
    </citation>
    <scope>NUCLEOTIDE SEQUENCE</scope>
</reference>
<dbReference type="InterPro" id="IPR001272">
    <property type="entry name" value="PEP_carboxykinase_ATP"/>
</dbReference>
<dbReference type="GO" id="GO:0005524">
    <property type="term" value="F:ATP binding"/>
    <property type="evidence" value="ECO:0007669"/>
    <property type="project" value="UniProtKB-KW"/>
</dbReference>
<dbReference type="EMBL" id="VSSQ01001470">
    <property type="protein sequence ID" value="MPM08616.1"/>
    <property type="molecule type" value="Genomic_DNA"/>
</dbReference>
<dbReference type="Gene3D" id="3.40.449.10">
    <property type="entry name" value="Phosphoenolpyruvate Carboxykinase, domain 1"/>
    <property type="match status" value="1"/>
</dbReference>
<evidence type="ECO:0000256" key="5">
    <source>
        <dbReference type="ARBA" id="ARBA00022432"/>
    </source>
</evidence>
<dbReference type="InterPro" id="IPR008210">
    <property type="entry name" value="PEP_carboxykinase_N"/>
</dbReference>
<dbReference type="FunFam" id="2.170.8.10:FF:000001">
    <property type="entry name" value="Phosphoenolpyruvate carboxykinase (ATP)"/>
    <property type="match status" value="1"/>
</dbReference>
<keyword evidence="11" id="KW-0464">Manganese</keyword>
<dbReference type="NCBIfam" id="TIGR00224">
    <property type="entry name" value="pckA"/>
    <property type="match status" value="1"/>
</dbReference>
<feature type="coiled-coil region" evidence="14">
    <location>
        <begin position="556"/>
        <end position="583"/>
    </location>
</feature>
<comment type="cofactor">
    <cofactor evidence="1">
        <name>Mn(2+)</name>
        <dbReference type="ChEBI" id="CHEBI:29035"/>
    </cofactor>
</comment>
<dbReference type="Gene3D" id="3.90.228.20">
    <property type="match status" value="1"/>
</dbReference>
<keyword evidence="8" id="KW-0547">Nucleotide-binding</keyword>
<dbReference type="EC" id="4.1.1.49" evidence="4"/>
<dbReference type="PROSITE" id="PS00532">
    <property type="entry name" value="PEPCK_ATP"/>
    <property type="match status" value="1"/>
</dbReference>
<comment type="similarity">
    <text evidence="3">Belongs to the phosphoenolpyruvate carboxykinase (ATP) family.</text>
</comment>
<name>A0A644WXI2_9ZZZZ</name>
<keyword evidence="9" id="KW-0210">Decarboxylase</keyword>
<dbReference type="GO" id="GO:0006094">
    <property type="term" value="P:gluconeogenesis"/>
    <property type="evidence" value="ECO:0007669"/>
    <property type="project" value="UniProtKB-UniPathway"/>
</dbReference>
<dbReference type="InterPro" id="IPR013035">
    <property type="entry name" value="PEP_carboxykinase_C"/>
</dbReference>
<evidence type="ECO:0000256" key="9">
    <source>
        <dbReference type="ARBA" id="ARBA00022793"/>
    </source>
</evidence>
<evidence type="ECO:0000256" key="13">
    <source>
        <dbReference type="ARBA" id="ARBA00047371"/>
    </source>
</evidence>
<evidence type="ECO:0000256" key="6">
    <source>
        <dbReference type="ARBA" id="ARBA00022490"/>
    </source>
</evidence>
<dbReference type="UniPathway" id="UPA00138"/>
<dbReference type="Pfam" id="PF01293">
    <property type="entry name" value="PEPCK_ATP"/>
    <property type="match status" value="1"/>
</dbReference>
<dbReference type="HAMAP" id="MF_00453">
    <property type="entry name" value="PEPCK_ATP"/>
    <property type="match status" value="1"/>
</dbReference>
<evidence type="ECO:0000256" key="3">
    <source>
        <dbReference type="ARBA" id="ARBA00006052"/>
    </source>
</evidence>
<dbReference type="NCBIfam" id="NF006819">
    <property type="entry name" value="PRK09344.1-1"/>
    <property type="match status" value="1"/>
</dbReference>
<comment type="catalytic activity">
    <reaction evidence="13">
        <text>oxaloacetate + ATP = phosphoenolpyruvate + ADP + CO2</text>
        <dbReference type="Rhea" id="RHEA:18617"/>
        <dbReference type="ChEBI" id="CHEBI:16452"/>
        <dbReference type="ChEBI" id="CHEBI:16526"/>
        <dbReference type="ChEBI" id="CHEBI:30616"/>
        <dbReference type="ChEBI" id="CHEBI:58702"/>
        <dbReference type="ChEBI" id="CHEBI:456216"/>
        <dbReference type="EC" id="4.1.1.49"/>
    </reaction>
</comment>
<dbReference type="NCBIfam" id="NF006821">
    <property type="entry name" value="PRK09344.1-3"/>
    <property type="match status" value="1"/>
</dbReference>
<keyword evidence="6" id="KW-0963">Cytoplasm</keyword>
<accession>A0A644WXI2</accession>
<dbReference type="FunFam" id="3.40.449.10:FF:000001">
    <property type="entry name" value="Phosphoenolpyruvate carboxykinase (ATP)"/>
    <property type="match status" value="1"/>
</dbReference>
<dbReference type="GO" id="GO:0046872">
    <property type="term" value="F:metal ion binding"/>
    <property type="evidence" value="ECO:0007669"/>
    <property type="project" value="UniProtKB-KW"/>
</dbReference>
<evidence type="ECO:0000256" key="11">
    <source>
        <dbReference type="ARBA" id="ARBA00023211"/>
    </source>
</evidence>
<dbReference type="InterPro" id="IPR015994">
    <property type="entry name" value="PEPCK_ATP_CS"/>
</dbReference>
<dbReference type="SUPFAM" id="SSF53795">
    <property type="entry name" value="PEP carboxykinase-like"/>
    <property type="match status" value="1"/>
</dbReference>
<evidence type="ECO:0000256" key="14">
    <source>
        <dbReference type="SAM" id="Coils"/>
    </source>
</evidence>
<gene>
    <name evidence="15" type="ORF">SDC9_54930</name>
</gene>
<dbReference type="Gene3D" id="2.170.8.10">
    <property type="entry name" value="Phosphoenolpyruvate Carboxykinase, domain 2"/>
    <property type="match status" value="1"/>
</dbReference>
<evidence type="ECO:0000256" key="12">
    <source>
        <dbReference type="ARBA" id="ARBA00023239"/>
    </source>
</evidence>
<evidence type="ECO:0000313" key="15">
    <source>
        <dbReference type="EMBL" id="MPM08616.1"/>
    </source>
</evidence>
<evidence type="ECO:0000256" key="8">
    <source>
        <dbReference type="ARBA" id="ARBA00022741"/>
    </source>
</evidence>
<dbReference type="PANTHER" id="PTHR30031:SF0">
    <property type="entry name" value="PHOSPHOENOLPYRUVATE CARBOXYKINASE (ATP)"/>
    <property type="match status" value="1"/>
</dbReference>